<evidence type="ECO:0000313" key="5">
    <source>
        <dbReference type="Proteomes" id="UP000661435"/>
    </source>
</evidence>
<dbReference type="AlphaFoldDB" id="A0A8J6JFQ9"/>
<organism evidence="4 5">
    <name type="scientific">Lawsonibacter hominis</name>
    <dbReference type="NCBI Taxonomy" id="2763053"/>
    <lineage>
        <taxon>Bacteria</taxon>
        <taxon>Bacillati</taxon>
        <taxon>Bacillota</taxon>
        <taxon>Clostridia</taxon>
        <taxon>Eubacteriales</taxon>
        <taxon>Oscillospiraceae</taxon>
        <taxon>Lawsonibacter</taxon>
    </lineage>
</organism>
<proteinExistence type="inferred from homology"/>
<feature type="domain" description="Fe/B12 periplasmic-binding" evidence="3">
    <location>
        <begin position="112"/>
        <end position="383"/>
    </location>
</feature>
<dbReference type="Proteomes" id="UP000661435">
    <property type="component" value="Unassembled WGS sequence"/>
</dbReference>
<dbReference type="PROSITE" id="PS50983">
    <property type="entry name" value="FE_B12_PBP"/>
    <property type="match status" value="1"/>
</dbReference>
<keyword evidence="2" id="KW-0732">Signal</keyword>
<dbReference type="SUPFAM" id="SSF53807">
    <property type="entry name" value="Helical backbone' metal receptor"/>
    <property type="match status" value="1"/>
</dbReference>
<sequence length="392" mass="42624">MKRIGMSILSLALLLCLAACGNTNPAASGTAAPETAVPETAAPQEDYDGKLVLDGPMELEYARNFAVDRYKGGYRMFTAGTTGNTYLVVPEGMSVPEELEAGVVVLQQPIDRVYLASTGMTSLVAAMGGLDHVKLVANDVEDWYIEDVVAKMNEGSIAFSGHYKEPDYEQMTANDIQLHVDTTMIDNNPEVLEKFDELGIPSIVENSSKEAHPLGRVEWVKLFGVLFGMEEQAEAYFEAQKALVEDATAAQAYGKTVAMGYITSTDKCYARNGGDYMAQLIGMAGGTYILADMEPEKSGNTNMTFEEWYAGNKDADYLFYVNFARSFASIQEMIDYNPLFADFKAVQDGNVWITSPDFTQSTAAIASILSDMNAILASADGDVTTDHLIKLS</sequence>
<evidence type="ECO:0000313" key="4">
    <source>
        <dbReference type="EMBL" id="MBC5733829.1"/>
    </source>
</evidence>
<comment type="caution">
    <text evidence="4">The sequence shown here is derived from an EMBL/GenBank/DDBJ whole genome shotgun (WGS) entry which is preliminary data.</text>
</comment>
<dbReference type="EMBL" id="JACOPP010000010">
    <property type="protein sequence ID" value="MBC5733829.1"/>
    <property type="molecule type" value="Genomic_DNA"/>
</dbReference>
<protein>
    <submittedName>
        <fullName evidence="4">ABC transporter substrate-binding protein</fullName>
    </submittedName>
</protein>
<dbReference type="Gene3D" id="3.40.50.1980">
    <property type="entry name" value="Nitrogenase molybdenum iron protein domain"/>
    <property type="match status" value="2"/>
</dbReference>
<name>A0A8J6JFQ9_9FIRM</name>
<evidence type="ECO:0000259" key="3">
    <source>
        <dbReference type="PROSITE" id="PS50983"/>
    </source>
</evidence>
<dbReference type="PANTHER" id="PTHR30535:SF34">
    <property type="entry name" value="MOLYBDATE-BINDING PROTEIN MOLA"/>
    <property type="match status" value="1"/>
</dbReference>
<dbReference type="PANTHER" id="PTHR30535">
    <property type="entry name" value="VITAMIN B12-BINDING PROTEIN"/>
    <property type="match status" value="1"/>
</dbReference>
<dbReference type="InterPro" id="IPR050902">
    <property type="entry name" value="ABC_Transporter_SBP"/>
</dbReference>
<keyword evidence="5" id="KW-1185">Reference proteome</keyword>
<feature type="chain" id="PRO_5039300979" evidence="2">
    <location>
        <begin position="22"/>
        <end position="392"/>
    </location>
</feature>
<evidence type="ECO:0000256" key="1">
    <source>
        <dbReference type="ARBA" id="ARBA00008814"/>
    </source>
</evidence>
<evidence type="ECO:0000256" key="2">
    <source>
        <dbReference type="SAM" id="SignalP"/>
    </source>
</evidence>
<dbReference type="Pfam" id="PF01497">
    <property type="entry name" value="Peripla_BP_2"/>
    <property type="match status" value="1"/>
</dbReference>
<feature type="signal peptide" evidence="2">
    <location>
        <begin position="1"/>
        <end position="21"/>
    </location>
</feature>
<comment type="similarity">
    <text evidence="1">Belongs to the bacterial solute-binding protein 8 family.</text>
</comment>
<dbReference type="RefSeq" id="WP_186907719.1">
    <property type="nucleotide sequence ID" value="NZ_JACOPP010000010.1"/>
</dbReference>
<dbReference type="InterPro" id="IPR002491">
    <property type="entry name" value="ABC_transptr_periplasmic_BD"/>
</dbReference>
<gene>
    <name evidence="4" type="ORF">H8S57_08815</name>
</gene>
<accession>A0A8J6JFQ9</accession>
<reference evidence="4" key="1">
    <citation type="submission" date="2020-08" db="EMBL/GenBank/DDBJ databases">
        <title>Genome public.</title>
        <authorList>
            <person name="Liu C."/>
            <person name="Sun Q."/>
        </authorList>
    </citation>
    <scope>NUCLEOTIDE SEQUENCE</scope>
    <source>
        <strain evidence="4">NSJ-51</strain>
    </source>
</reference>